<protein>
    <recommendedName>
        <fullName evidence="2">Calmodulin-binding domain-containing protein</fullName>
    </recommendedName>
</protein>
<feature type="region of interest" description="Disordered" evidence="1">
    <location>
        <begin position="1"/>
        <end position="97"/>
    </location>
</feature>
<feature type="compositionally biased region" description="Polar residues" evidence="1">
    <location>
        <begin position="811"/>
        <end position="820"/>
    </location>
</feature>
<feature type="compositionally biased region" description="Acidic residues" evidence="1">
    <location>
        <begin position="717"/>
        <end position="731"/>
    </location>
</feature>
<sequence length="1123" mass="122200">MVRSKEAPKKKPKDPLLTPPSKPRGGGFLDEPARPWNRGGAAMSPAPASVPSYMRGTSSSDAKAGRRGRPAASVSASASPARRMTAASVPASASPAARRRPAVRVLTRGMVLFPEEAPSSVSVSGLGHATCSSTMKEAKFPDALDLAPGATVAEGPAALRVCPYTYCSLNGHTHSPAVPLRSFLASRRRLIKTQQSMKLKGVSAFRKKSAEKTGGGGSGGAKIAPLIDEEAVGDFFVEVYAGPRVSSDMSCSDMSLDEMEATVRRMEFVVFDRCGVDEDGEKGKDLAVRDDGEPEPHLRLEEKHGAFRDSLSEFSGADTGSDFVEELPWMRYQGYEYDDSLDDEILEEQRVREEEEEEAGGAEISAEQEEEQGTPDRSADDFIEDAAEEHEKDDAEEQEKDDAEQHEKDDAENTSNLVYGTEVTTDQDFACRVEACQEPDRRDEDYTLDTSCCGEASTGQGTADEQLSEDVYKSEILHQEVTGWVGSILEESRKEENSVDQETNDDECSVESDGESEVTQEQEEDEESTPDDGSEMEISEDTISGDGCREDFSEEVTSKAVPEDDSTAHYTFEQYVGTVDDAFEQDVSPANGHNDAQKEFCITRSNLEVTPEETSTAQETYQDGSMDGMVPKELEITACRLEEASEESGISQESNQGGISTCVDDAQVELDITTCKLKDASEESNATEESVLKNNAENVTDGAAMEPEITRCNLENASEESGIDQDTAENDDSTRIARCTSKDISKESATTQEADQSDSSANVSSDAQEAIGDDDSVYISDVAQDDLEISKYNLEDASKEESVFAQEADQNHSSANVSSDAQDESERTTSELAVIAITDGHEDESKISTCKSEGTFEESIIGQEADHDGNSASVGDGTQNEYEVTTCHSEGTQVESDVIQEDEDAINTADSQKKTEITAYESGGASLKPATPQEADGDVNNIYASDGLANDTTMPILDACKDVCVTEEADQSLQIPADFTDAREPSIDDICGAFSGMNLKGDVYYDPAESATCPRNKLIISRRRRTPEEEEYLRGFNPRAPNFLPLELDPDAEKVDLKHQMMDERKNAEEWMIDYALRRAVTNLAPARKKKVELLVQAFETVLPHDEDDKKSITPTRPAQACN</sequence>
<feature type="domain" description="Calmodulin-binding" evidence="2">
    <location>
        <begin position="993"/>
        <end position="1104"/>
    </location>
</feature>
<gene>
    <name evidence="3" type="ORF">URODEC1_LOCUS12757</name>
</gene>
<feature type="compositionally biased region" description="Polar residues" evidence="1">
    <location>
        <begin position="413"/>
        <end position="427"/>
    </location>
</feature>
<proteinExistence type="predicted"/>
<feature type="region of interest" description="Disordered" evidence="1">
    <location>
        <begin position="678"/>
        <end position="779"/>
    </location>
</feature>
<dbReference type="InterPro" id="IPR012417">
    <property type="entry name" value="CaM-bd_dom_pln"/>
</dbReference>
<evidence type="ECO:0000256" key="1">
    <source>
        <dbReference type="SAM" id="MobiDB-lite"/>
    </source>
</evidence>
<feature type="compositionally biased region" description="Low complexity" evidence="1">
    <location>
        <begin position="41"/>
        <end position="52"/>
    </location>
</feature>
<name>A0ABC8WHI8_9POAL</name>
<feature type="region of interest" description="Disordered" evidence="1">
    <location>
        <begin position="798"/>
        <end position="828"/>
    </location>
</feature>
<feature type="region of interest" description="Disordered" evidence="1">
    <location>
        <begin position="488"/>
        <end position="568"/>
    </location>
</feature>
<feature type="compositionally biased region" description="Polar residues" evidence="1">
    <location>
        <begin position="747"/>
        <end position="767"/>
    </location>
</feature>
<keyword evidence="4" id="KW-1185">Reference proteome</keyword>
<feature type="compositionally biased region" description="Acidic residues" evidence="1">
    <location>
        <begin position="498"/>
        <end position="540"/>
    </location>
</feature>
<organism evidence="3 4">
    <name type="scientific">Urochloa decumbens</name>
    <dbReference type="NCBI Taxonomy" id="240449"/>
    <lineage>
        <taxon>Eukaryota</taxon>
        <taxon>Viridiplantae</taxon>
        <taxon>Streptophyta</taxon>
        <taxon>Embryophyta</taxon>
        <taxon>Tracheophyta</taxon>
        <taxon>Spermatophyta</taxon>
        <taxon>Magnoliopsida</taxon>
        <taxon>Liliopsida</taxon>
        <taxon>Poales</taxon>
        <taxon>Poaceae</taxon>
        <taxon>PACMAD clade</taxon>
        <taxon>Panicoideae</taxon>
        <taxon>Panicodae</taxon>
        <taxon>Paniceae</taxon>
        <taxon>Melinidinae</taxon>
        <taxon>Urochloa</taxon>
    </lineage>
</organism>
<dbReference type="Proteomes" id="UP001497457">
    <property type="component" value="Chromosome 12b"/>
</dbReference>
<dbReference type="SMART" id="SM01054">
    <property type="entry name" value="CaM_binding"/>
    <property type="match status" value="1"/>
</dbReference>
<dbReference type="PANTHER" id="PTHR33923:SF13">
    <property type="entry name" value="PLANT CALMODULIN-BINDING PROTEIN-RELATED"/>
    <property type="match status" value="1"/>
</dbReference>
<feature type="region of interest" description="Disordered" evidence="1">
    <location>
        <begin position="281"/>
        <end position="304"/>
    </location>
</feature>
<feature type="compositionally biased region" description="Acidic residues" evidence="1">
    <location>
        <begin position="354"/>
        <end position="373"/>
    </location>
</feature>
<feature type="compositionally biased region" description="Low complexity" evidence="1">
    <location>
        <begin position="70"/>
        <end position="96"/>
    </location>
</feature>
<evidence type="ECO:0000259" key="2">
    <source>
        <dbReference type="SMART" id="SM01054"/>
    </source>
</evidence>
<evidence type="ECO:0000313" key="3">
    <source>
        <dbReference type="EMBL" id="CAL4907915.1"/>
    </source>
</evidence>
<dbReference type="Pfam" id="PF07839">
    <property type="entry name" value="CaM_binding"/>
    <property type="match status" value="1"/>
</dbReference>
<feature type="compositionally biased region" description="Basic and acidic residues" evidence="1">
    <location>
        <begin position="732"/>
        <end position="746"/>
    </location>
</feature>
<dbReference type="InterPro" id="IPR044681">
    <property type="entry name" value="PICBP-like"/>
</dbReference>
<feature type="region of interest" description="Disordered" evidence="1">
    <location>
        <begin position="350"/>
        <end position="466"/>
    </location>
</feature>
<feature type="region of interest" description="Disordered" evidence="1">
    <location>
        <begin position="609"/>
        <end position="629"/>
    </location>
</feature>
<evidence type="ECO:0000313" key="4">
    <source>
        <dbReference type="Proteomes" id="UP001497457"/>
    </source>
</evidence>
<feature type="compositionally biased region" description="Polar residues" evidence="1">
    <location>
        <begin position="683"/>
        <end position="698"/>
    </location>
</feature>
<feature type="compositionally biased region" description="Polar residues" evidence="1">
    <location>
        <begin position="609"/>
        <end position="623"/>
    </location>
</feature>
<dbReference type="EMBL" id="OZ075122">
    <property type="protein sequence ID" value="CAL4907915.1"/>
    <property type="molecule type" value="Genomic_DNA"/>
</dbReference>
<accession>A0ABC8WHI8</accession>
<dbReference type="PANTHER" id="PTHR33923">
    <property type="entry name" value="CALMODULIN-BINDING PROTEIN-RELATED"/>
    <property type="match status" value="1"/>
</dbReference>
<reference evidence="3 4" key="2">
    <citation type="submission" date="2024-10" db="EMBL/GenBank/DDBJ databases">
        <authorList>
            <person name="Ryan C."/>
        </authorList>
    </citation>
    <scope>NUCLEOTIDE SEQUENCE [LARGE SCALE GENOMIC DNA]</scope>
</reference>
<reference evidence="4" key="1">
    <citation type="submission" date="2024-06" db="EMBL/GenBank/DDBJ databases">
        <authorList>
            <person name="Ryan C."/>
        </authorList>
    </citation>
    <scope>NUCLEOTIDE SEQUENCE [LARGE SCALE GENOMIC DNA]</scope>
</reference>
<dbReference type="AlphaFoldDB" id="A0ABC8WHI8"/>